<dbReference type="Proteomes" id="UP000828390">
    <property type="component" value="Unassembled WGS sequence"/>
</dbReference>
<name>A0A9D4GJS7_DREPO</name>
<proteinExistence type="predicted"/>
<reference evidence="1" key="1">
    <citation type="journal article" date="2019" name="bioRxiv">
        <title>The Genome of the Zebra Mussel, Dreissena polymorpha: A Resource for Invasive Species Research.</title>
        <authorList>
            <person name="McCartney M.A."/>
            <person name="Auch B."/>
            <person name="Kono T."/>
            <person name="Mallez S."/>
            <person name="Zhang Y."/>
            <person name="Obille A."/>
            <person name="Becker A."/>
            <person name="Abrahante J.E."/>
            <person name="Garbe J."/>
            <person name="Badalamenti J.P."/>
            <person name="Herman A."/>
            <person name="Mangelson H."/>
            <person name="Liachko I."/>
            <person name="Sullivan S."/>
            <person name="Sone E.D."/>
            <person name="Koren S."/>
            <person name="Silverstein K.A.T."/>
            <person name="Beckman K.B."/>
            <person name="Gohl D.M."/>
        </authorList>
    </citation>
    <scope>NUCLEOTIDE SEQUENCE</scope>
    <source>
        <strain evidence="1">Duluth1</strain>
        <tissue evidence="1">Whole animal</tissue>
    </source>
</reference>
<dbReference type="EMBL" id="JAIWYP010000005">
    <property type="protein sequence ID" value="KAH3818142.1"/>
    <property type="molecule type" value="Genomic_DNA"/>
</dbReference>
<comment type="caution">
    <text evidence="1">The sequence shown here is derived from an EMBL/GenBank/DDBJ whole genome shotgun (WGS) entry which is preliminary data.</text>
</comment>
<sequence>MCGLVCKVYYQALEQRDLQLRFTQAGISSINTDILLKENVIPARLYVDNESYATIKVGFAQLQKTTTCLLENRQY</sequence>
<organism evidence="1 2">
    <name type="scientific">Dreissena polymorpha</name>
    <name type="common">Zebra mussel</name>
    <name type="synonym">Mytilus polymorpha</name>
    <dbReference type="NCBI Taxonomy" id="45954"/>
    <lineage>
        <taxon>Eukaryota</taxon>
        <taxon>Metazoa</taxon>
        <taxon>Spiralia</taxon>
        <taxon>Lophotrochozoa</taxon>
        <taxon>Mollusca</taxon>
        <taxon>Bivalvia</taxon>
        <taxon>Autobranchia</taxon>
        <taxon>Heteroconchia</taxon>
        <taxon>Euheterodonta</taxon>
        <taxon>Imparidentia</taxon>
        <taxon>Neoheterodontei</taxon>
        <taxon>Myida</taxon>
        <taxon>Dreissenoidea</taxon>
        <taxon>Dreissenidae</taxon>
        <taxon>Dreissena</taxon>
    </lineage>
</organism>
<reference evidence="1" key="2">
    <citation type="submission" date="2020-11" db="EMBL/GenBank/DDBJ databases">
        <authorList>
            <person name="McCartney M.A."/>
            <person name="Auch B."/>
            <person name="Kono T."/>
            <person name="Mallez S."/>
            <person name="Becker A."/>
            <person name="Gohl D.M."/>
            <person name="Silverstein K.A.T."/>
            <person name="Koren S."/>
            <person name="Bechman K.B."/>
            <person name="Herman A."/>
            <person name="Abrahante J.E."/>
            <person name="Garbe J."/>
        </authorList>
    </citation>
    <scope>NUCLEOTIDE SEQUENCE</scope>
    <source>
        <strain evidence="1">Duluth1</strain>
        <tissue evidence="1">Whole animal</tissue>
    </source>
</reference>
<gene>
    <name evidence="1" type="ORF">DPMN_119738</name>
</gene>
<evidence type="ECO:0000313" key="2">
    <source>
        <dbReference type="Proteomes" id="UP000828390"/>
    </source>
</evidence>
<keyword evidence="2" id="KW-1185">Reference proteome</keyword>
<dbReference type="AlphaFoldDB" id="A0A9D4GJS7"/>
<evidence type="ECO:0000313" key="1">
    <source>
        <dbReference type="EMBL" id="KAH3818142.1"/>
    </source>
</evidence>
<protein>
    <submittedName>
        <fullName evidence="1">Uncharacterized protein</fullName>
    </submittedName>
</protein>
<accession>A0A9D4GJS7</accession>